<keyword evidence="5" id="KW-1185">Reference proteome</keyword>
<evidence type="ECO:0000313" key="5">
    <source>
        <dbReference type="Proteomes" id="UP000030645"/>
    </source>
</evidence>
<reference evidence="5" key="1">
    <citation type="submission" date="2013-01" db="EMBL/GenBank/DDBJ databases">
        <title>Draft Genome Sequence of a Mulberry Tree, Morus notabilis C.K. Schneid.</title>
        <authorList>
            <person name="He N."/>
            <person name="Zhao S."/>
        </authorList>
    </citation>
    <scope>NUCLEOTIDE SEQUENCE</scope>
</reference>
<evidence type="ECO:0000313" key="4">
    <source>
        <dbReference type="EMBL" id="EXC05648.1"/>
    </source>
</evidence>
<sequence length="1006" mass="111024">MEAEKKRSKGGFLHLFDWNGKSRKKLFANNSEELPGSKQGKEDEENCSRTVVYNAVEADENEANSSNKGSSDWNSASCVTSEDGSGARAPGVVARLMGLDSLPTSNVAEPSSSSAPLSDSCSFRASHHDKSGLWSDFYRRDCVNVPNRLNTFSRNQVESRSQRQQNRPIERFQTEVLPPKSAKSIPTTHHKLLSRIKNPGFVPTKNQTNIMEAGAKIIEASPRASSKSKVSSIGPSLVPLRIRDLKEKIEAANKATGPEKSKEANALKRTGGQDSSKTPNGYVLVTQAPINSGKRNFNNVGGKASSVSLAVQAKTNVQRREGSIPGRNRNFMNQKEVKSNYIPKRQPNLQRSEQKRTSPESSNNVLRQNNQKQNCVSNMDKTGQNLVSNHPARRTRSSSGSAEPSKTVNKVVANFKTRSKKTGSVSTASQRETTVKNVSRKKHSVCQGVRMEETAAGGSSIQSSEGQRSIKCNISIDSCTGMSPDNRKPGIDVISFTFNSPLKKSTCVSPSSGQAMIMEKRFGINSVSDKDQPLYSNGFELSSPGFNVIGTDSLGALLEQKLQELTCKVRSYQSNLFREESSARCASASQDSNVLRTPPRGKQVQVCLLRDKTDSIYCYDSPSIDGPVVNMNGQWQEMEESTGSSSYETGKELEYEDASPESSFELAFESGSSTESTGSSSYETGKELEYEDASPESSFELAFESGSSTALLMFEKVVLDDIFRNCKNGILSTGVRLALQNSSLVQFYLEMEESTGSSSYETGKELEYEDASPESSFELAFESGSSTGSKECSLAEAQNRLFCANELLPAYSVIDSPDSISSSCTRNASRKQMTKRFGLEDLDRPSNWELEYVRSILGNAELALEDFALGDTNKVISSNIFVHLEHKENGTEIDGEECSKRGRKVLFDCVNECLESWCKKMFVGTCSRWVRISPRKEWLAEELYKEISGWKSLADFMVDDLVDKDMNTWYGRWLDFDNEAFEEGLDIEKEILTSLVDELVSDLMIL</sequence>
<evidence type="ECO:0000259" key="3">
    <source>
        <dbReference type="Pfam" id="PF14383"/>
    </source>
</evidence>
<dbReference type="Proteomes" id="UP000030645">
    <property type="component" value="Unassembled WGS sequence"/>
</dbReference>
<evidence type="ECO:0008006" key="6">
    <source>
        <dbReference type="Google" id="ProtNLM"/>
    </source>
</evidence>
<feature type="domain" description="DUF4378" evidence="2">
    <location>
        <begin position="849"/>
        <end position="998"/>
    </location>
</feature>
<gene>
    <name evidence="4" type="ORF">L484_010831</name>
</gene>
<feature type="region of interest" description="Disordered" evidence="1">
    <location>
        <begin position="29"/>
        <end position="48"/>
    </location>
</feature>
<feature type="compositionally biased region" description="Polar residues" evidence="1">
    <location>
        <begin position="359"/>
        <end position="388"/>
    </location>
</feature>
<name>W9S2S4_9ROSA</name>
<feature type="compositionally biased region" description="Basic and acidic residues" evidence="1">
    <location>
        <begin position="251"/>
        <end position="266"/>
    </location>
</feature>
<organism evidence="4 5">
    <name type="scientific">Morus notabilis</name>
    <dbReference type="NCBI Taxonomy" id="981085"/>
    <lineage>
        <taxon>Eukaryota</taxon>
        <taxon>Viridiplantae</taxon>
        <taxon>Streptophyta</taxon>
        <taxon>Embryophyta</taxon>
        <taxon>Tracheophyta</taxon>
        <taxon>Spermatophyta</taxon>
        <taxon>Magnoliopsida</taxon>
        <taxon>eudicotyledons</taxon>
        <taxon>Gunneridae</taxon>
        <taxon>Pentapetalae</taxon>
        <taxon>rosids</taxon>
        <taxon>fabids</taxon>
        <taxon>Rosales</taxon>
        <taxon>Moraceae</taxon>
        <taxon>Moreae</taxon>
        <taxon>Morus</taxon>
    </lineage>
</organism>
<dbReference type="PANTHER" id="PTHR21726:SF57">
    <property type="entry name" value="SERINE-RICH ADHESIN FOR PLATELETS-LIKE PROTEIN"/>
    <property type="match status" value="1"/>
</dbReference>
<feature type="compositionally biased region" description="Low complexity" evidence="1">
    <location>
        <begin position="669"/>
        <end position="683"/>
    </location>
</feature>
<dbReference type="InterPro" id="IPR025486">
    <property type="entry name" value="DUF4378"/>
</dbReference>
<feature type="region of interest" description="Disordered" evidence="1">
    <location>
        <begin position="56"/>
        <end position="87"/>
    </location>
</feature>
<dbReference type="PANTHER" id="PTHR21726">
    <property type="entry name" value="PHOSPHATIDYLINOSITOL N-ACETYLGLUCOSAMINYLTRANSFERASE SUBUNIT P DOWN SYNDROME CRITICAL REGION PROTEIN 5 -RELATED"/>
    <property type="match status" value="1"/>
</dbReference>
<protein>
    <recommendedName>
        <fullName evidence="6">DUF4378 domain-containing protein</fullName>
    </recommendedName>
</protein>
<evidence type="ECO:0000256" key="1">
    <source>
        <dbReference type="SAM" id="MobiDB-lite"/>
    </source>
</evidence>
<feature type="compositionally biased region" description="Polar residues" evidence="1">
    <location>
        <begin position="397"/>
        <end position="408"/>
    </location>
</feature>
<feature type="region of interest" description="Disordered" evidence="1">
    <location>
        <begin position="251"/>
        <end position="281"/>
    </location>
</feature>
<dbReference type="eggNOG" id="ENOG502QUNH">
    <property type="taxonomic scope" value="Eukaryota"/>
</dbReference>
<dbReference type="InterPro" id="IPR032795">
    <property type="entry name" value="DUF3741-assoc"/>
</dbReference>
<dbReference type="Pfam" id="PF14383">
    <property type="entry name" value="VARLMGL"/>
    <property type="match status" value="1"/>
</dbReference>
<feature type="region of interest" description="Disordered" evidence="1">
    <location>
        <begin position="638"/>
        <end position="693"/>
    </location>
</feature>
<feature type="compositionally biased region" description="Polar residues" evidence="1">
    <location>
        <begin position="63"/>
        <end position="83"/>
    </location>
</feature>
<evidence type="ECO:0000259" key="2">
    <source>
        <dbReference type="Pfam" id="PF14309"/>
    </source>
</evidence>
<dbReference type="EMBL" id="KE345536">
    <property type="protein sequence ID" value="EXC05648.1"/>
    <property type="molecule type" value="Genomic_DNA"/>
</dbReference>
<proteinExistence type="predicted"/>
<accession>W9S2S4</accession>
<dbReference type="Pfam" id="PF14309">
    <property type="entry name" value="DUF4378"/>
    <property type="match status" value="1"/>
</dbReference>
<dbReference type="STRING" id="981085.W9S2S4"/>
<dbReference type="AlphaFoldDB" id="W9S2S4"/>
<feature type="region of interest" description="Disordered" evidence="1">
    <location>
        <begin position="313"/>
        <end position="409"/>
    </location>
</feature>
<feature type="domain" description="DUF3741" evidence="3">
    <location>
        <begin position="78"/>
        <end position="107"/>
    </location>
</feature>